<evidence type="ECO:0000256" key="2">
    <source>
        <dbReference type="SAM" id="Coils"/>
    </source>
</evidence>
<evidence type="ECO:0000259" key="4">
    <source>
        <dbReference type="Pfam" id="PF15665"/>
    </source>
</evidence>
<feature type="domain" description="Protein FAM184A/B N-terminal" evidence="4">
    <location>
        <begin position="47"/>
        <end position="256"/>
    </location>
</feature>
<dbReference type="Proteomes" id="UP001374579">
    <property type="component" value="Unassembled WGS sequence"/>
</dbReference>
<evidence type="ECO:0000256" key="3">
    <source>
        <dbReference type="SAM" id="MobiDB-lite"/>
    </source>
</evidence>
<dbReference type="InterPro" id="IPR039478">
    <property type="entry name" value="FAM184A/B_N"/>
</dbReference>
<reference evidence="5 6" key="1">
    <citation type="submission" date="2024-02" db="EMBL/GenBank/DDBJ databases">
        <title>Chromosome-scale genome assembly of the rough periwinkle Littorina saxatilis.</title>
        <authorList>
            <person name="De Jode A."/>
            <person name="Faria R."/>
            <person name="Formenti G."/>
            <person name="Sims Y."/>
            <person name="Smith T.P."/>
            <person name="Tracey A."/>
            <person name="Wood J.M.D."/>
            <person name="Zagrodzka Z.B."/>
            <person name="Johannesson K."/>
            <person name="Butlin R.K."/>
            <person name="Leder E.H."/>
        </authorList>
    </citation>
    <scope>NUCLEOTIDE SEQUENCE [LARGE SCALE GENOMIC DNA]</scope>
    <source>
        <strain evidence="5">Snail1</strain>
        <tissue evidence="5">Muscle</tissue>
    </source>
</reference>
<proteinExistence type="predicted"/>
<feature type="coiled-coil region" evidence="2">
    <location>
        <begin position="680"/>
        <end position="769"/>
    </location>
</feature>
<sequence length="1117" mass="128681">MATGKMSFNYYQNGKYGALPNNPQKDMEVTQDMHLKMSKKIAQLTKVIYALNTKNDENEAILQGLRDQHEGEKQRLMADMQIKIKQFQSRLEGETGHRKQISVLQARVSEFEEQQGTVEDRFSRLKEEAASREQQQQEDYNKQVQQLTQDVLRAKREFEEHLQGFEAWKRQAEVEHATAIQEMETRHAKELEEFQDFQHNQDSDWLNRCAEMEDKYKVDMLALQEQLASSQADRLKMEEDYTQKLEKAQAFHEKELNALRQNQSSSFEEELSKLREQQEKLKQDFSAQEGELRKQIDRLVRQLADTEDLAESQKQELDRLRAELGNKDSSAESITRMLQAAQDESTAAKVRLRELETELSASKERCSDLAADLMKKSALIGELEANKLQKAALVEELSKKLEALQMQLAKLMAERDALMSDKRSLSSEQHSQLTVLKHTIEDLTVEKETLRQKYEREVASLKKLMEERVSEVTNRLGGQLAAAEAKHAEERDNDRKAAAEVLVQTKQELQSQFSAERNKLQAARDAIQGEFERVKAELLARCKQAEDEVARLSSMVKESEQGLGSASSHIQGLKDAAASLKAELDRTRTELKNTKIHSANLQAELDKLQMLHNSKSAEWQLELKSRLEKLAAELDTKWTDTMRTECSKLRLEVTAQKDDEKRAALAHLSKLKDNLFAAERAGFENRLAQLNRQLSDLRARLEQAQTSSSEEQHQLRRELEAEKAKLQADLLQAAQEYELRIQQVEETHRSVLQKTIEEKDAERAAHENELKINHHEDMKASMVAHQIAMQTAEEVAQQSLKMQLREAQEKFNLHQDTLKFELQQKLEHEVEGLRKAHGSELRAARMELERAVEISKQKERDHQMRMEELQEEVSQRETHIIKLKEEVRRLQAAINSLNKAVSDKDKDTQRVRREYTEQLRQVEERLKRERKTALDNLAADQARDSQEMVSQFNAAQEMLKDKISQLQIVLSEAEERYYQRDSRPEDLELIQQLREAVQERELRVKQLIDEKRFYQLELVNRETNFNKVFSTTPNVGVLNPLSVKPKKGEKGAPVRHHVNPSMGMGSMGMGVGSMGVGSTASSHQRLQPLPNSPIHDDPINPSKPLPQPGGFSKKFVK</sequence>
<dbReference type="AlphaFoldDB" id="A0AAN9BS55"/>
<organism evidence="5 6">
    <name type="scientific">Littorina saxatilis</name>
    <dbReference type="NCBI Taxonomy" id="31220"/>
    <lineage>
        <taxon>Eukaryota</taxon>
        <taxon>Metazoa</taxon>
        <taxon>Spiralia</taxon>
        <taxon>Lophotrochozoa</taxon>
        <taxon>Mollusca</taxon>
        <taxon>Gastropoda</taxon>
        <taxon>Caenogastropoda</taxon>
        <taxon>Littorinimorpha</taxon>
        <taxon>Littorinoidea</taxon>
        <taxon>Littorinidae</taxon>
        <taxon>Littorina</taxon>
    </lineage>
</organism>
<protein>
    <recommendedName>
        <fullName evidence="4">Protein FAM184A/B N-terminal domain-containing protein</fullName>
    </recommendedName>
</protein>
<dbReference type="PANTHER" id="PTHR18870:SF9">
    <property type="entry name" value="PROTEIN TAG-278-RELATED"/>
    <property type="match status" value="1"/>
</dbReference>
<feature type="compositionally biased region" description="Gly residues" evidence="3">
    <location>
        <begin position="1065"/>
        <end position="1075"/>
    </location>
</feature>
<keyword evidence="6" id="KW-1185">Reference proteome</keyword>
<feature type="coiled-coil region" evidence="2">
    <location>
        <begin position="841"/>
        <end position="1010"/>
    </location>
</feature>
<evidence type="ECO:0000313" key="6">
    <source>
        <dbReference type="Proteomes" id="UP001374579"/>
    </source>
</evidence>
<dbReference type="EMBL" id="JBAMIC010000003">
    <property type="protein sequence ID" value="KAK7110229.1"/>
    <property type="molecule type" value="Genomic_DNA"/>
</dbReference>
<feature type="coiled-coil region" evidence="2">
    <location>
        <begin position="506"/>
        <end position="618"/>
    </location>
</feature>
<accession>A0AAN9BS55</accession>
<evidence type="ECO:0000256" key="1">
    <source>
        <dbReference type="ARBA" id="ARBA00023054"/>
    </source>
</evidence>
<feature type="coiled-coil region" evidence="2">
    <location>
        <begin position="130"/>
        <end position="471"/>
    </location>
</feature>
<keyword evidence="1 2" id="KW-0175">Coiled coil</keyword>
<dbReference type="Pfam" id="PF15665">
    <property type="entry name" value="FAM184"/>
    <property type="match status" value="1"/>
</dbReference>
<feature type="region of interest" description="Disordered" evidence="3">
    <location>
        <begin position="1040"/>
        <end position="1117"/>
    </location>
</feature>
<gene>
    <name evidence="5" type="ORF">V1264_014142</name>
</gene>
<name>A0AAN9BS55_9CAEN</name>
<evidence type="ECO:0000313" key="5">
    <source>
        <dbReference type="EMBL" id="KAK7110229.1"/>
    </source>
</evidence>
<dbReference type="PANTHER" id="PTHR18870">
    <property type="entry name" value="PROTEIN TAG-278-RELATED"/>
    <property type="match status" value="1"/>
</dbReference>
<comment type="caution">
    <text evidence="5">The sequence shown here is derived from an EMBL/GenBank/DDBJ whole genome shotgun (WGS) entry which is preliminary data.</text>
</comment>